<protein>
    <submittedName>
        <fullName evidence="1">Uncharacterized protein</fullName>
    </submittedName>
</protein>
<organism evidence="1 2">
    <name type="scientific">Fictibacillus fluitans</name>
    <dbReference type="NCBI Taxonomy" id="3058422"/>
    <lineage>
        <taxon>Bacteria</taxon>
        <taxon>Bacillati</taxon>
        <taxon>Bacillota</taxon>
        <taxon>Bacilli</taxon>
        <taxon>Bacillales</taxon>
        <taxon>Fictibacillaceae</taxon>
        <taxon>Fictibacillus</taxon>
    </lineage>
</organism>
<comment type="caution">
    <text evidence="1">The sequence shown here is derived from an EMBL/GenBank/DDBJ whole genome shotgun (WGS) entry which is preliminary data.</text>
</comment>
<dbReference type="Proteomes" id="UP001172721">
    <property type="component" value="Unassembled WGS sequence"/>
</dbReference>
<reference evidence="1" key="1">
    <citation type="submission" date="2023-07" db="EMBL/GenBank/DDBJ databases">
        <title>Fictibacillus sp. isolated from freshwater pond.</title>
        <authorList>
            <person name="Kirdat K."/>
            <person name="Bhat A."/>
            <person name="Mourya A."/>
            <person name="Yadav A."/>
        </authorList>
    </citation>
    <scope>NUCLEOTIDE SEQUENCE</scope>
    <source>
        <strain evidence="1">NE201</strain>
    </source>
</reference>
<proteinExistence type="predicted"/>
<keyword evidence="2" id="KW-1185">Reference proteome</keyword>
<evidence type="ECO:0000313" key="1">
    <source>
        <dbReference type="EMBL" id="MDN4525332.1"/>
    </source>
</evidence>
<evidence type="ECO:0000313" key="2">
    <source>
        <dbReference type="Proteomes" id="UP001172721"/>
    </source>
</evidence>
<gene>
    <name evidence="1" type="ORF">QYB97_12640</name>
</gene>
<dbReference type="EMBL" id="JAUHTR010000006">
    <property type="protein sequence ID" value="MDN4525332.1"/>
    <property type="molecule type" value="Genomic_DNA"/>
</dbReference>
<dbReference type="RefSeq" id="WP_301166371.1">
    <property type="nucleotide sequence ID" value="NZ_JAUHTR010000006.1"/>
</dbReference>
<accession>A0ABT8HYJ6</accession>
<sequence length="87" mass="10247">MKLSCDETLLTLEDKVKELKLLPITKEMIDEDAALQDHPQFVYYTTNGTDPHYFSKEFLNKTSLNELKRWIRRPTEMFISGINHEAD</sequence>
<name>A0ABT8HYJ6_9BACL</name>